<sequence length="192" mass="19399">MLFTLLALVTQVTAAPAPADACADVTVALGHLLPILDDHNATSFGAALTTATESAEGCGSLHVLVTGATLFAPAGEFDGDVLDYRLAHGDIIVWATDSTSYVSLLNTTYTITTADISLESSLTAVHILSTVPDTDLDDPTHGHASFGGGSRGGGSSSSSGNRGSGSGYRGSGYVPYHSYGSGASVRASVGLY</sequence>
<proteinExistence type="predicted"/>
<feature type="region of interest" description="Disordered" evidence="1">
    <location>
        <begin position="136"/>
        <end position="166"/>
    </location>
</feature>
<dbReference type="Proteomes" id="UP000279236">
    <property type="component" value="Unassembled WGS sequence"/>
</dbReference>
<dbReference type="RefSeq" id="XP_028477444.1">
    <property type="nucleotide sequence ID" value="XM_028622552.1"/>
</dbReference>
<evidence type="ECO:0000256" key="1">
    <source>
        <dbReference type="SAM" id="MobiDB-lite"/>
    </source>
</evidence>
<evidence type="ECO:0000313" key="2">
    <source>
        <dbReference type="EMBL" id="RSH83492.1"/>
    </source>
</evidence>
<name>A0A427XXE3_9TREE</name>
<reference evidence="2 3" key="1">
    <citation type="submission" date="2018-11" db="EMBL/GenBank/DDBJ databases">
        <title>Genome sequence of Apiotrichum porosum DSM 27194.</title>
        <authorList>
            <person name="Aliyu H."/>
            <person name="Gorte O."/>
            <person name="Ochsenreither K."/>
        </authorList>
    </citation>
    <scope>NUCLEOTIDE SEQUENCE [LARGE SCALE GENOMIC DNA]</scope>
    <source>
        <strain evidence="2 3">DSM 27194</strain>
    </source>
</reference>
<keyword evidence="3" id="KW-1185">Reference proteome</keyword>
<evidence type="ECO:0000313" key="3">
    <source>
        <dbReference type="Proteomes" id="UP000279236"/>
    </source>
</evidence>
<dbReference type="GeneID" id="39591721"/>
<gene>
    <name evidence="2" type="ORF">EHS24_007178</name>
</gene>
<protein>
    <submittedName>
        <fullName evidence="2">Uncharacterized protein</fullName>
    </submittedName>
</protein>
<comment type="caution">
    <text evidence="2">The sequence shown here is derived from an EMBL/GenBank/DDBJ whole genome shotgun (WGS) entry which is preliminary data.</text>
</comment>
<organism evidence="2 3">
    <name type="scientific">Apiotrichum porosum</name>
    <dbReference type="NCBI Taxonomy" id="105984"/>
    <lineage>
        <taxon>Eukaryota</taxon>
        <taxon>Fungi</taxon>
        <taxon>Dikarya</taxon>
        <taxon>Basidiomycota</taxon>
        <taxon>Agaricomycotina</taxon>
        <taxon>Tremellomycetes</taxon>
        <taxon>Trichosporonales</taxon>
        <taxon>Trichosporonaceae</taxon>
        <taxon>Apiotrichum</taxon>
    </lineage>
</organism>
<dbReference type="AlphaFoldDB" id="A0A427XXE3"/>
<dbReference type="EMBL" id="RSCE01000004">
    <property type="protein sequence ID" value="RSH83492.1"/>
    <property type="molecule type" value="Genomic_DNA"/>
</dbReference>
<accession>A0A427XXE3</accession>
<feature type="compositionally biased region" description="Gly residues" evidence="1">
    <location>
        <begin position="145"/>
        <end position="155"/>
    </location>
</feature>